<reference evidence="1" key="1">
    <citation type="journal article" date="2013" name="J. Plant Res.">
        <title>Effect of fungi and light on seed germination of three Opuntia species from semiarid lands of central Mexico.</title>
        <authorList>
            <person name="Delgado-Sanchez P."/>
            <person name="Jimenez-Bremont J.F."/>
            <person name="Guerrero-Gonzalez Mde L."/>
            <person name="Flores J."/>
        </authorList>
    </citation>
    <scope>NUCLEOTIDE SEQUENCE</scope>
    <source>
        <tissue evidence="1">Cladode</tissue>
    </source>
</reference>
<proteinExistence type="predicted"/>
<dbReference type="AlphaFoldDB" id="A0A7C9A7K4"/>
<name>A0A7C9A7K4_OPUST</name>
<dbReference type="EMBL" id="GISG01205993">
    <property type="protein sequence ID" value="MBA4660077.1"/>
    <property type="molecule type" value="Transcribed_RNA"/>
</dbReference>
<evidence type="ECO:0000313" key="1">
    <source>
        <dbReference type="EMBL" id="MBA4660077.1"/>
    </source>
</evidence>
<protein>
    <submittedName>
        <fullName evidence="1">Uncharacterized protein</fullName>
    </submittedName>
</protein>
<accession>A0A7C9A7K4</accession>
<reference evidence="1" key="2">
    <citation type="submission" date="2020-07" db="EMBL/GenBank/DDBJ databases">
        <authorList>
            <person name="Vera ALvarez R."/>
            <person name="Arias-Moreno D.M."/>
            <person name="Jimenez-Jacinto V."/>
            <person name="Jimenez-Bremont J.F."/>
            <person name="Swaminathan K."/>
            <person name="Moose S.P."/>
            <person name="Guerrero-Gonzalez M.L."/>
            <person name="Marino-Ramirez L."/>
            <person name="Landsman D."/>
            <person name="Rodriguez-Kessler M."/>
            <person name="Delgado-Sanchez P."/>
        </authorList>
    </citation>
    <scope>NUCLEOTIDE SEQUENCE</scope>
    <source>
        <tissue evidence="1">Cladode</tissue>
    </source>
</reference>
<organism evidence="1">
    <name type="scientific">Opuntia streptacantha</name>
    <name type="common">Prickly pear cactus</name>
    <name type="synonym">Opuntia cardona</name>
    <dbReference type="NCBI Taxonomy" id="393608"/>
    <lineage>
        <taxon>Eukaryota</taxon>
        <taxon>Viridiplantae</taxon>
        <taxon>Streptophyta</taxon>
        <taxon>Embryophyta</taxon>
        <taxon>Tracheophyta</taxon>
        <taxon>Spermatophyta</taxon>
        <taxon>Magnoliopsida</taxon>
        <taxon>eudicotyledons</taxon>
        <taxon>Gunneridae</taxon>
        <taxon>Pentapetalae</taxon>
        <taxon>Caryophyllales</taxon>
        <taxon>Cactineae</taxon>
        <taxon>Cactaceae</taxon>
        <taxon>Opuntioideae</taxon>
        <taxon>Opuntia</taxon>
    </lineage>
</organism>
<sequence>MRFRFLLTLTAGLTSNFSSFFTSLFWTASFALPDASFSIELCGLALFTEATPSDSTTFFLTIFFFKTVVLDPLAFSVCTLTLSAMSPVNSIFPPSASTAFSSFFACSFASALSALPDTSAPNDDGNFASSTTATSSCTPTFFFTTFFFKTFLLGLLTFSVTDLTPLAISASSPAHSIFPLSVEVPAGSSAFTFLVSLFCISSANFSSIIPCSDADKPSLTFPSTSAVTSDLFISSPDSVALSNSLDVSSPIDDCNLASSRGATSSPTAIFFFTTFFFKTFLLGLSTF</sequence>